<dbReference type="InterPro" id="IPR011009">
    <property type="entry name" value="Kinase-like_dom_sf"/>
</dbReference>
<reference evidence="4" key="2">
    <citation type="submission" date="2020-10" db="EMBL/GenBank/DDBJ databases">
        <authorList>
            <person name="Cooper E.A."/>
            <person name="Brenton Z.W."/>
            <person name="Flinn B.S."/>
            <person name="Jenkins J."/>
            <person name="Shu S."/>
            <person name="Flowers D."/>
            <person name="Luo F."/>
            <person name="Wang Y."/>
            <person name="Xia P."/>
            <person name="Barry K."/>
            <person name="Daum C."/>
            <person name="Lipzen A."/>
            <person name="Yoshinaga Y."/>
            <person name="Schmutz J."/>
            <person name="Saski C."/>
            <person name="Vermerris W."/>
            <person name="Kresovich S."/>
        </authorList>
    </citation>
    <scope>NUCLEOTIDE SEQUENCE</scope>
</reference>
<evidence type="ECO:0000313" key="4">
    <source>
        <dbReference type="EMBL" id="KAG0543362.1"/>
    </source>
</evidence>
<organism evidence="4 5">
    <name type="scientific">Sorghum bicolor</name>
    <name type="common">Sorghum</name>
    <name type="synonym">Sorghum vulgare</name>
    <dbReference type="NCBI Taxonomy" id="4558"/>
    <lineage>
        <taxon>Eukaryota</taxon>
        <taxon>Viridiplantae</taxon>
        <taxon>Streptophyta</taxon>
        <taxon>Embryophyta</taxon>
        <taxon>Tracheophyta</taxon>
        <taxon>Spermatophyta</taxon>
        <taxon>Magnoliopsida</taxon>
        <taxon>Liliopsida</taxon>
        <taxon>Poales</taxon>
        <taxon>Poaceae</taxon>
        <taxon>PACMAD clade</taxon>
        <taxon>Panicoideae</taxon>
        <taxon>Andropogonodae</taxon>
        <taxon>Andropogoneae</taxon>
        <taxon>Sorghinae</taxon>
        <taxon>Sorghum</taxon>
    </lineage>
</organism>
<gene>
    <name evidence="4" type="ORF">BDA96_02G183900</name>
</gene>
<evidence type="ECO:0000259" key="3">
    <source>
        <dbReference type="PROSITE" id="PS50011"/>
    </source>
</evidence>
<keyword evidence="2" id="KW-0067">ATP-binding</keyword>
<dbReference type="Pfam" id="PF07714">
    <property type="entry name" value="PK_Tyr_Ser-Thr"/>
    <property type="match status" value="1"/>
</dbReference>
<dbReference type="PROSITE" id="PS50011">
    <property type="entry name" value="PROTEIN_KINASE_DOM"/>
    <property type="match status" value="1"/>
</dbReference>
<evidence type="ECO:0000256" key="1">
    <source>
        <dbReference type="ARBA" id="ARBA00022741"/>
    </source>
</evidence>
<dbReference type="InterPro" id="IPR001245">
    <property type="entry name" value="Ser-Thr/Tyr_kinase_cat_dom"/>
</dbReference>
<dbReference type="SUPFAM" id="SSF56112">
    <property type="entry name" value="Protein kinase-like (PK-like)"/>
    <property type="match status" value="1"/>
</dbReference>
<evidence type="ECO:0000313" key="5">
    <source>
        <dbReference type="Proteomes" id="UP000807115"/>
    </source>
</evidence>
<comment type="caution">
    <text evidence="4">The sequence shown here is derived from an EMBL/GenBank/DDBJ whole genome shotgun (WGS) entry which is preliminary data.</text>
</comment>
<dbReference type="GO" id="GO:0005524">
    <property type="term" value="F:ATP binding"/>
    <property type="evidence" value="ECO:0007669"/>
    <property type="project" value="UniProtKB-KW"/>
</dbReference>
<name>A0A921RNJ8_SORBI</name>
<dbReference type="GO" id="GO:0051707">
    <property type="term" value="P:response to other organism"/>
    <property type="evidence" value="ECO:0007669"/>
    <property type="project" value="UniProtKB-ARBA"/>
</dbReference>
<dbReference type="EMBL" id="CM027681">
    <property type="protein sequence ID" value="KAG0543362.1"/>
    <property type="molecule type" value="Genomic_DNA"/>
</dbReference>
<proteinExistence type="predicted"/>
<reference evidence="4" key="1">
    <citation type="journal article" date="2019" name="BMC Genomics">
        <title>A new reference genome for Sorghum bicolor reveals high levels of sequence similarity between sweet and grain genotypes: implications for the genetics of sugar metabolism.</title>
        <authorList>
            <person name="Cooper E.A."/>
            <person name="Brenton Z.W."/>
            <person name="Flinn B.S."/>
            <person name="Jenkins J."/>
            <person name="Shu S."/>
            <person name="Flowers D."/>
            <person name="Luo F."/>
            <person name="Wang Y."/>
            <person name="Xia P."/>
            <person name="Barry K."/>
            <person name="Daum C."/>
            <person name="Lipzen A."/>
            <person name="Yoshinaga Y."/>
            <person name="Schmutz J."/>
            <person name="Saski C."/>
            <person name="Vermerris W."/>
            <person name="Kresovich S."/>
        </authorList>
    </citation>
    <scope>NUCLEOTIDE SEQUENCE</scope>
</reference>
<evidence type="ECO:0000256" key="2">
    <source>
        <dbReference type="ARBA" id="ARBA00022840"/>
    </source>
</evidence>
<sequence>MPNGRLSDYLLKPERHLTWSMRLKIALGVGSAIEYLHGLYRPLRHGNIRADNVMLDELFNAKLGGFDAAASSKGSLSDDVLAFGALLLELVRGRRCQTTASACCTNHQAVNAAILDYDDQCLDGQFDREEVQRVMLVGLWCSHPDKWQRPTMAQALRYLMSEDPLPTAITEQASKSVADFWTL</sequence>
<dbReference type="InterPro" id="IPR000719">
    <property type="entry name" value="Prot_kinase_dom"/>
</dbReference>
<dbReference type="InterPro" id="IPR050528">
    <property type="entry name" value="L-type_Lectin-RKs"/>
</dbReference>
<dbReference type="Gene3D" id="1.10.510.10">
    <property type="entry name" value="Transferase(Phosphotransferase) domain 1"/>
    <property type="match status" value="2"/>
</dbReference>
<protein>
    <recommendedName>
        <fullName evidence="3">Protein kinase domain-containing protein</fullName>
    </recommendedName>
</protein>
<keyword evidence="1" id="KW-0547">Nucleotide-binding</keyword>
<dbReference type="AlphaFoldDB" id="A0A921RNJ8"/>
<accession>A0A921RNJ8</accession>
<dbReference type="GO" id="GO:0004672">
    <property type="term" value="F:protein kinase activity"/>
    <property type="evidence" value="ECO:0007669"/>
    <property type="project" value="InterPro"/>
</dbReference>
<feature type="domain" description="Protein kinase" evidence="3">
    <location>
        <begin position="1"/>
        <end position="183"/>
    </location>
</feature>
<dbReference type="Proteomes" id="UP000807115">
    <property type="component" value="Chromosome 2"/>
</dbReference>
<dbReference type="PANTHER" id="PTHR27007">
    <property type="match status" value="1"/>
</dbReference>